<comment type="caution">
    <text evidence="2">The sequence shown here is derived from an EMBL/GenBank/DDBJ whole genome shotgun (WGS) entry which is preliminary data.</text>
</comment>
<dbReference type="Pfam" id="PF14296">
    <property type="entry name" value="O-ag_pol_Wzy"/>
    <property type="match status" value="1"/>
</dbReference>
<keyword evidence="1" id="KW-1133">Transmembrane helix</keyword>
<evidence type="ECO:0000256" key="1">
    <source>
        <dbReference type="SAM" id="Phobius"/>
    </source>
</evidence>
<feature type="transmembrane region" description="Helical" evidence="1">
    <location>
        <begin position="161"/>
        <end position="182"/>
    </location>
</feature>
<dbReference type="RefSeq" id="WP_125382933.1">
    <property type="nucleotide sequence ID" value="NZ_RJPM01000003.1"/>
</dbReference>
<feature type="transmembrane region" description="Helical" evidence="1">
    <location>
        <begin position="361"/>
        <end position="380"/>
    </location>
</feature>
<feature type="transmembrane region" description="Helical" evidence="1">
    <location>
        <begin position="232"/>
        <end position="250"/>
    </location>
</feature>
<proteinExistence type="predicted"/>
<dbReference type="NCBIfam" id="TIGR04370">
    <property type="entry name" value="glyco_rpt_poly"/>
    <property type="match status" value="1"/>
</dbReference>
<reference evidence="2 3" key="1">
    <citation type="submission" date="2018-11" db="EMBL/GenBank/DDBJ databases">
        <title>Species Designations Belie Phenotypic and Genotypic Heterogeneity in Oral Streptococci.</title>
        <authorList>
            <person name="Velsko I."/>
        </authorList>
    </citation>
    <scope>NUCLEOTIDE SEQUENCE [LARGE SCALE GENOMIC DNA]</scope>
    <source>
        <strain evidence="2 3">BCA6</strain>
    </source>
</reference>
<keyword evidence="1" id="KW-0812">Transmembrane</keyword>
<feature type="transmembrane region" description="Helical" evidence="1">
    <location>
        <begin position="12"/>
        <end position="34"/>
    </location>
</feature>
<dbReference type="AlphaFoldDB" id="A0A3R9KHI3"/>
<organism evidence="2 3">
    <name type="scientific">Streptococcus cristatus</name>
    <dbReference type="NCBI Taxonomy" id="45634"/>
    <lineage>
        <taxon>Bacteria</taxon>
        <taxon>Bacillati</taxon>
        <taxon>Bacillota</taxon>
        <taxon>Bacilli</taxon>
        <taxon>Lactobacillales</taxon>
        <taxon>Streptococcaceae</taxon>
        <taxon>Streptococcus</taxon>
    </lineage>
</organism>
<evidence type="ECO:0000313" key="3">
    <source>
        <dbReference type="Proteomes" id="UP000272213"/>
    </source>
</evidence>
<name>A0A3R9KHI3_STRCR</name>
<dbReference type="EMBL" id="RJPM01000003">
    <property type="protein sequence ID" value="RSJ76400.1"/>
    <property type="molecule type" value="Genomic_DNA"/>
</dbReference>
<evidence type="ECO:0000313" key="2">
    <source>
        <dbReference type="EMBL" id="RSJ76400.1"/>
    </source>
</evidence>
<sequence length="479" mass="55481">MKKNRINSNLKISVKDLLFLISYLFFMTIFFYWAYQNFFNSYISSYEYIISPWIFGSLFLNIIGYILIFKTPLTEPSLWYVLSSYSFMFGHIFLKIFNLETSLIWNPAIYFSQTEMFKGSLYALQSITCICFGYFVHLSFNKRIEVNFNENSKKEPDIKMFNVGFIIFWIGFVCALINYYVVVTSTYNAGTYVAYADVAGSTGLLDDFSYLVIPGSLYILCSRKWNRQTAKLFTYCICTFFLIIMIFSGSRKSQLFSILTVLLCYNSLHRKNKNKVSSAFINSILVFLFLNLIYIIREYRTNLTSIVPEFFSSLISLEFLRKIFGETFAETGLSMYSVVSVLKYVPSVFQYEYGLTFIRSVLSIFPLGSLFPTFFNAGYSTVLINRYTGIPVGSSLIGDFYWNFGIIGALVLSFFFGQLLGKIGNIKYKFKDRLPMYFSLLFIIFLCIRAGLMDIMRPLVIITVIPVVVDGFFSAQYRK</sequence>
<feature type="transmembrane region" description="Helical" evidence="1">
    <location>
        <begin position="400"/>
        <end position="421"/>
    </location>
</feature>
<feature type="transmembrane region" description="Helical" evidence="1">
    <location>
        <begin position="46"/>
        <end position="67"/>
    </location>
</feature>
<accession>A0A3R9KHI3</accession>
<dbReference type="Proteomes" id="UP000272213">
    <property type="component" value="Unassembled WGS sequence"/>
</dbReference>
<dbReference type="InterPro" id="IPR029468">
    <property type="entry name" value="O-ag_pol_Wzy"/>
</dbReference>
<protein>
    <recommendedName>
        <fullName evidence="4">O-antigen polysaccharide polymerase Wzy</fullName>
    </recommendedName>
</protein>
<feature type="transmembrane region" description="Helical" evidence="1">
    <location>
        <begin position="458"/>
        <end position="477"/>
    </location>
</feature>
<feature type="transmembrane region" description="Helical" evidence="1">
    <location>
        <begin position="276"/>
        <end position="296"/>
    </location>
</feature>
<gene>
    <name evidence="2" type="ORF">D8798_05320</name>
</gene>
<feature type="transmembrane region" description="Helical" evidence="1">
    <location>
        <begin position="202"/>
        <end position="220"/>
    </location>
</feature>
<feature type="transmembrane region" description="Helical" evidence="1">
    <location>
        <begin position="79"/>
        <end position="99"/>
    </location>
</feature>
<keyword evidence="1" id="KW-0472">Membrane</keyword>
<evidence type="ECO:0008006" key="4">
    <source>
        <dbReference type="Google" id="ProtNLM"/>
    </source>
</evidence>
<feature type="transmembrane region" description="Helical" evidence="1">
    <location>
        <begin position="433"/>
        <end position="452"/>
    </location>
</feature>
<feature type="transmembrane region" description="Helical" evidence="1">
    <location>
        <begin position="119"/>
        <end position="140"/>
    </location>
</feature>